<dbReference type="RefSeq" id="WP_016655588.1">
    <property type="nucleotide sequence ID" value="NZ_KE340352.1"/>
</dbReference>
<dbReference type="HOGENOM" id="CLU_2893660_0_0_6"/>
<dbReference type="PATRIC" id="fig|421052.3.peg.1151"/>
<sequence length="62" mass="6790">MTEPDLDLTEELNQPEKKESFTAEVLSDATGRLILDTLIESGSQVIEAGREIVSSIVDNIDI</sequence>
<gene>
    <name evidence="1" type="ORF">F945_01170</name>
</gene>
<proteinExistence type="predicted"/>
<keyword evidence="2" id="KW-1185">Reference proteome</keyword>
<dbReference type="EMBL" id="ATGI01000010">
    <property type="protein sequence ID" value="EPF75950.1"/>
    <property type="molecule type" value="Genomic_DNA"/>
</dbReference>
<organism evidence="1 2">
    <name type="scientific">Acinetobacter rudis CIP 110305</name>
    <dbReference type="NCBI Taxonomy" id="421052"/>
    <lineage>
        <taxon>Bacteria</taxon>
        <taxon>Pseudomonadati</taxon>
        <taxon>Pseudomonadota</taxon>
        <taxon>Gammaproteobacteria</taxon>
        <taxon>Moraxellales</taxon>
        <taxon>Moraxellaceae</taxon>
        <taxon>Acinetobacter</taxon>
    </lineage>
</organism>
<evidence type="ECO:0000313" key="1">
    <source>
        <dbReference type="EMBL" id="EPF75950.1"/>
    </source>
</evidence>
<comment type="caution">
    <text evidence="1">The sequence shown here is derived from an EMBL/GenBank/DDBJ whole genome shotgun (WGS) entry which is preliminary data.</text>
</comment>
<dbReference type="AlphaFoldDB" id="S3N7G4"/>
<name>S3N7G4_9GAMM</name>
<dbReference type="Proteomes" id="UP000014568">
    <property type="component" value="Unassembled WGS sequence"/>
</dbReference>
<reference evidence="1 2" key="1">
    <citation type="submission" date="2013-06" db="EMBL/GenBank/DDBJ databases">
        <title>The Genome Sequence of Acinetobacter rudis CIP 110305.</title>
        <authorList>
            <consortium name="The Broad Institute Genome Sequencing Platform"/>
            <consortium name="The Broad Institute Genome Sequencing Center for Infectious Disease"/>
            <person name="Cerqueira G."/>
            <person name="Feldgarden M."/>
            <person name="Courvalin P."/>
            <person name="Perichon B."/>
            <person name="Grillot-Courvalin C."/>
            <person name="Clermont D."/>
            <person name="Rocha E."/>
            <person name="Yoon E.-J."/>
            <person name="Nemec A."/>
            <person name="Young S.K."/>
            <person name="Zeng Q."/>
            <person name="Gargeya S."/>
            <person name="Fitzgerald M."/>
            <person name="Abouelleil A."/>
            <person name="Alvarado L."/>
            <person name="Berlin A.M."/>
            <person name="Chapman S.B."/>
            <person name="Dewar J."/>
            <person name="Goldberg J."/>
            <person name="Griggs A."/>
            <person name="Gujja S."/>
            <person name="Hansen M."/>
            <person name="Howarth C."/>
            <person name="Imamovic A."/>
            <person name="Larimer J."/>
            <person name="McCowan C."/>
            <person name="Murphy C."/>
            <person name="Pearson M."/>
            <person name="Priest M."/>
            <person name="Roberts A."/>
            <person name="Saif S."/>
            <person name="Shea T."/>
            <person name="Sykes S."/>
            <person name="Wortman J."/>
            <person name="Nusbaum C."/>
            <person name="Birren B."/>
        </authorList>
    </citation>
    <scope>NUCLEOTIDE SEQUENCE [LARGE SCALE GENOMIC DNA]</scope>
    <source>
        <strain evidence="1 2">CIP 110305</strain>
    </source>
</reference>
<protein>
    <submittedName>
        <fullName evidence="1">Uncharacterized protein</fullName>
    </submittedName>
</protein>
<accession>S3N7G4</accession>
<evidence type="ECO:0000313" key="2">
    <source>
        <dbReference type="Proteomes" id="UP000014568"/>
    </source>
</evidence>